<protein>
    <submittedName>
        <fullName evidence="1">Uncharacterized protein</fullName>
    </submittedName>
</protein>
<evidence type="ECO:0000313" key="1">
    <source>
        <dbReference type="EMBL" id="KAI8011975.1"/>
    </source>
</evidence>
<dbReference type="Proteomes" id="UP001060215">
    <property type="component" value="Chromosome 5"/>
</dbReference>
<reference evidence="1 2" key="1">
    <citation type="journal article" date="2022" name="Plant J.">
        <title>Chromosome-level genome of Camellia lanceoleosa provides a valuable resource for understanding genome evolution and self-incompatibility.</title>
        <authorList>
            <person name="Gong W."/>
            <person name="Xiao S."/>
            <person name="Wang L."/>
            <person name="Liao Z."/>
            <person name="Chang Y."/>
            <person name="Mo W."/>
            <person name="Hu G."/>
            <person name="Li W."/>
            <person name="Zhao G."/>
            <person name="Zhu H."/>
            <person name="Hu X."/>
            <person name="Ji K."/>
            <person name="Xiang X."/>
            <person name="Song Q."/>
            <person name="Yuan D."/>
            <person name="Jin S."/>
            <person name="Zhang L."/>
        </authorList>
    </citation>
    <scope>NUCLEOTIDE SEQUENCE [LARGE SCALE GENOMIC DNA]</scope>
    <source>
        <strain evidence="1">SQ_2022a</strain>
    </source>
</reference>
<sequence>MESLCSVEASLVAANGVDTLQGFQGGAQEDTCGNRSEAILLHPCSTPADVSDVDCILNCDSESVSIGANNPEAYLHLPIVNSKLDRFSLLRNLPSVLNFAKINLGRGKKLLVCCNNGEDISICASLAILTSLFTDEGLFDDGESFSQTCITKLEMRRRLVFICKFAINARPSRGNLRQVFNFISSGSVNSVMTSEYR</sequence>
<proteinExistence type="predicted"/>
<name>A0ACC0HFE5_9ERIC</name>
<accession>A0ACC0HFE5</accession>
<evidence type="ECO:0000313" key="2">
    <source>
        <dbReference type="Proteomes" id="UP001060215"/>
    </source>
</evidence>
<gene>
    <name evidence="1" type="ORF">LOK49_LG06G00624</name>
</gene>
<comment type="caution">
    <text evidence="1">The sequence shown here is derived from an EMBL/GenBank/DDBJ whole genome shotgun (WGS) entry which is preliminary data.</text>
</comment>
<keyword evidence="2" id="KW-1185">Reference proteome</keyword>
<dbReference type="EMBL" id="CM045762">
    <property type="protein sequence ID" value="KAI8011975.1"/>
    <property type="molecule type" value="Genomic_DNA"/>
</dbReference>
<organism evidence="1 2">
    <name type="scientific">Camellia lanceoleosa</name>
    <dbReference type="NCBI Taxonomy" id="1840588"/>
    <lineage>
        <taxon>Eukaryota</taxon>
        <taxon>Viridiplantae</taxon>
        <taxon>Streptophyta</taxon>
        <taxon>Embryophyta</taxon>
        <taxon>Tracheophyta</taxon>
        <taxon>Spermatophyta</taxon>
        <taxon>Magnoliopsida</taxon>
        <taxon>eudicotyledons</taxon>
        <taxon>Gunneridae</taxon>
        <taxon>Pentapetalae</taxon>
        <taxon>asterids</taxon>
        <taxon>Ericales</taxon>
        <taxon>Theaceae</taxon>
        <taxon>Camellia</taxon>
    </lineage>
</organism>